<dbReference type="Pfam" id="PF00171">
    <property type="entry name" value="Aldedh"/>
    <property type="match status" value="1"/>
</dbReference>
<dbReference type="Proteomes" id="UP000249082">
    <property type="component" value="Unassembled WGS sequence"/>
</dbReference>
<evidence type="ECO:0000256" key="4">
    <source>
        <dbReference type="RuleBase" id="RU003345"/>
    </source>
</evidence>
<dbReference type="InterPro" id="IPR016163">
    <property type="entry name" value="Ald_DH_C"/>
</dbReference>
<evidence type="ECO:0000313" key="6">
    <source>
        <dbReference type="EMBL" id="PZQ57600.1"/>
    </source>
</evidence>
<name>A0A2W5R288_9SPHN</name>
<reference evidence="6 7" key="1">
    <citation type="submission" date="2017-08" db="EMBL/GenBank/DDBJ databases">
        <title>Infants hospitalized years apart are colonized by the same room-sourced microbial strains.</title>
        <authorList>
            <person name="Brooks B."/>
            <person name="Olm M.R."/>
            <person name="Firek B.A."/>
            <person name="Baker R."/>
            <person name="Thomas B.C."/>
            <person name="Morowitz M.J."/>
            <person name="Banfield J.F."/>
        </authorList>
    </citation>
    <scope>NUCLEOTIDE SEQUENCE [LARGE SCALE GENOMIC DNA]</scope>
    <source>
        <strain evidence="6">S2_005_002_R2_33</strain>
    </source>
</reference>
<evidence type="ECO:0000259" key="5">
    <source>
        <dbReference type="Pfam" id="PF00171"/>
    </source>
</evidence>
<gene>
    <name evidence="6" type="ORF">DI555_01360</name>
</gene>
<dbReference type="InterPro" id="IPR016161">
    <property type="entry name" value="Ald_DH/histidinol_DH"/>
</dbReference>
<comment type="similarity">
    <text evidence="1 4">Belongs to the aldehyde dehydrogenase family.</text>
</comment>
<dbReference type="EMBL" id="QFPX01000001">
    <property type="protein sequence ID" value="PZQ57600.1"/>
    <property type="molecule type" value="Genomic_DNA"/>
</dbReference>
<evidence type="ECO:0000313" key="7">
    <source>
        <dbReference type="Proteomes" id="UP000249082"/>
    </source>
</evidence>
<evidence type="ECO:0000256" key="3">
    <source>
        <dbReference type="PROSITE-ProRule" id="PRU10007"/>
    </source>
</evidence>
<evidence type="ECO:0000256" key="1">
    <source>
        <dbReference type="ARBA" id="ARBA00009986"/>
    </source>
</evidence>
<keyword evidence="2 4" id="KW-0560">Oxidoreductase</keyword>
<dbReference type="InterPro" id="IPR015590">
    <property type="entry name" value="Aldehyde_DH_dom"/>
</dbReference>
<dbReference type="Gene3D" id="3.40.605.10">
    <property type="entry name" value="Aldehyde Dehydrogenase, Chain A, domain 1"/>
    <property type="match status" value="1"/>
</dbReference>
<dbReference type="GO" id="GO:0016620">
    <property type="term" value="F:oxidoreductase activity, acting on the aldehyde or oxo group of donors, NAD or NADP as acceptor"/>
    <property type="evidence" value="ECO:0007669"/>
    <property type="project" value="InterPro"/>
</dbReference>
<feature type="domain" description="Aldehyde dehydrogenase" evidence="5">
    <location>
        <begin position="16"/>
        <end position="462"/>
    </location>
</feature>
<dbReference type="Gene3D" id="3.40.309.10">
    <property type="entry name" value="Aldehyde Dehydrogenase, Chain A, domain 2"/>
    <property type="match status" value="1"/>
</dbReference>
<accession>A0A2W5R288</accession>
<dbReference type="PANTHER" id="PTHR11699">
    <property type="entry name" value="ALDEHYDE DEHYDROGENASE-RELATED"/>
    <property type="match status" value="1"/>
</dbReference>
<evidence type="ECO:0000256" key="2">
    <source>
        <dbReference type="ARBA" id="ARBA00023002"/>
    </source>
</evidence>
<organism evidence="6 7">
    <name type="scientific">Novosphingobium pentaromativorans</name>
    <dbReference type="NCBI Taxonomy" id="205844"/>
    <lineage>
        <taxon>Bacteria</taxon>
        <taxon>Pseudomonadati</taxon>
        <taxon>Pseudomonadota</taxon>
        <taxon>Alphaproteobacteria</taxon>
        <taxon>Sphingomonadales</taxon>
        <taxon>Sphingomonadaceae</taxon>
        <taxon>Novosphingobium</taxon>
    </lineage>
</organism>
<feature type="active site" evidence="3">
    <location>
        <position position="240"/>
    </location>
</feature>
<dbReference type="CDD" id="cd07106">
    <property type="entry name" value="ALDH_AldA-AAD23400"/>
    <property type="match status" value="1"/>
</dbReference>
<dbReference type="AlphaFoldDB" id="A0A2W5R288"/>
<dbReference type="InterPro" id="IPR029510">
    <property type="entry name" value="Ald_DH_CS_GLU"/>
</dbReference>
<dbReference type="InterPro" id="IPR044086">
    <property type="entry name" value="LUC3-like"/>
</dbReference>
<dbReference type="InterPro" id="IPR016162">
    <property type="entry name" value="Ald_DH_N"/>
</dbReference>
<dbReference type="FunFam" id="3.40.605.10:FF:000007">
    <property type="entry name" value="NAD/NADP-dependent betaine aldehyde dehydrogenase"/>
    <property type="match status" value="1"/>
</dbReference>
<dbReference type="PROSITE" id="PS00687">
    <property type="entry name" value="ALDEHYDE_DEHYDR_GLU"/>
    <property type="match status" value="1"/>
</dbReference>
<proteinExistence type="inferred from homology"/>
<sequence length="467" mass="48995">MQFRMLIDGRLCDGASTIDILDPSTGHVLAPSWCADAGMAERAIAAAGRAFPSWKSLTPDDRGGALDALADAMEGRSEAFARLLTQEQGKTLAEARGEVGASIAALRYHAGLRLEERVLVDGPDERIVEQRYPLGVVAAIVPWNFPLLLLVLKLAPALAAGNCVIAKPAPTTPFTALMLGELAADLLPPGVFQTLGDDGTLGPFLTAHPGIAHVSFTGSTATGRKVFASAASTLKRFTLELGGNDAALVLDDADIAAVAPLLFEGAMSNAGQVCLGIKRIYAPHGKIDALCDALADLARSFVPGSGLDPATTLGPVQNAAQHARLAELLDESRALGRIVAGGSPLEREGWFVPPTIVRDLPDHARLVREEQFGPVIPVLGYDTLDEAVMRANDSEYGLGASIWSADTARAMALASRIESGLVWVNRVFSLPFEVPIGGAKHSGIGRHQGLAGMEEFTQARIVNAALG</sequence>
<dbReference type="SUPFAM" id="SSF53720">
    <property type="entry name" value="ALDH-like"/>
    <property type="match status" value="1"/>
</dbReference>
<protein>
    <submittedName>
        <fullName evidence="6">Aldehyde dehydrogenase</fullName>
    </submittedName>
</protein>
<comment type="caution">
    <text evidence="6">The sequence shown here is derived from an EMBL/GenBank/DDBJ whole genome shotgun (WGS) entry which is preliminary data.</text>
</comment>